<proteinExistence type="predicted"/>
<organism evidence="1">
    <name type="scientific">Sporolithon durum</name>
    <dbReference type="NCBI Taxonomy" id="48970"/>
    <lineage>
        <taxon>Eukaryota</taxon>
        <taxon>Rhodophyta</taxon>
        <taxon>Florideophyceae</taxon>
        <taxon>Corallinophycidae</taxon>
        <taxon>Sporolithales</taxon>
        <taxon>Sporolithaceae</taxon>
        <taxon>Sporolithon</taxon>
    </lineage>
</organism>
<name>A0A141SD43_9FLOR</name>
<dbReference type="AlphaFoldDB" id="A0A141SD43"/>
<dbReference type="RefSeq" id="YP_009243969.1">
    <property type="nucleotide sequence ID" value="NC_029857.1"/>
</dbReference>
<protein>
    <submittedName>
        <fullName evidence="1">Uncharacterized protein</fullName>
    </submittedName>
</protein>
<dbReference type="GeneID" id="27215676"/>
<gene>
    <name evidence="1" type="primary">ORF73</name>
    <name evidence="1" type="ORF">Sdur_173</name>
</gene>
<accession>A0A141SD43</accession>
<evidence type="ECO:0000313" key="1">
    <source>
        <dbReference type="EMBL" id="AMK96211.1"/>
    </source>
</evidence>
<sequence>MFFYNKEEGFYRSPVDLNLLKNEHLYLPIEVDTEFQEKHFPFIKSQDSIRCTISVQMRSIVHEKGMFFYIQI</sequence>
<reference evidence="1" key="1">
    <citation type="submission" date="2015-07" db="EMBL/GenBank/DDBJ databases">
        <title>Reconstructing the complex evolutionary history of mobile plasmids in red algal genomes.</title>
        <authorList>
            <person name="Lee J."/>
            <person name="Kim K.M."/>
            <person name="Yang E.C."/>
            <person name="Miller K.A."/>
            <person name="Boo S.M."/>
            <person name="Bhattacharya D."/>
            <person name="Yoon H.S."/>
        </authorList>
    </citation>
    <scope>NUCLEOTIDE SEQUENCE</scope>
</reference>
<dbReference type="EMBL" id="KT266785">
    <property type="protein sequence ID" value="AMK96211.1"/>
    <property type="molecule type" value="Genomic_DNA"/>
</dbReference>
<keyword evidence="1" id="KW-0934">Plastid</keyword>
<geneLocation type="plastid" evidence="1"/>